<name>A0ACC0ETC1_9BASI</name>
<dbReference type="EMBL" id="CM045866">
    <property type="protein sequence ID" value="KAI7960885.1"/>
    <property type="molecule type" value="Genomic_DNA"/>
</dbReference>
<evidence type="ECO:0000313" key="2">
    <source>
        <dbReference type="Proteomes" id="UP001060170"/>
    </source>
</evidence>
<comment type="caution">
    <text evidence="1">The sequence shown here is derived from an EMBL/GenBank/DDBJ whole genome shotgun (WGS) entry which is preliminary data.</text>
</comment>
<proteinExistence type="predicted"/>
<gene>
    <name evidence="1" type="ORF">MJO28_001374</name>
</gene>
<sequence>MQNPYYKSGHRSGLDSTVNSEFDDNLDKYRELKTESFLGYLNRGNPEGSGSPVPSLPGLSERILHPEANYSATAYYTRETSEALNQPISTPNPSHYHPQHSANGFHRDPLSDEYRRASPATPFADTPTRDTRALTPLIIDPPTAISRHSHYTVGSGLGDSSETEGLRYSGMSFGDQPLRSRLRTSPFSSNQVNRNVKPSRRKRAIFIVCIVIVVCTCAIIGLVIGLITKNKGMNNDTDGVARLPRGDKLWGVGGDTITTDKGNKFLYNNTLGGTWVGIPYNDTARPQGNQPALNERWDYSVNKIIGVNLGGWLVIEPFIAPGLFDPYVQEQNPPSDEWELSLRLGNSMAKTIEAHYDSFIVEEDFAQIASAGLNWVRIPVGWWMIETMGSEPFLAGVSWKYFFRAIVWARKYGLRINLDLHAVPGSQNSWNHSGRLGTTGFLSGAMGIANAQRTLNYIRTLTQFISQPEFKRVIPMFSILNEPDVTLMSSKALVSWYYESYKLIREIGGIGEGNGPFIVIHDAFQGIGAGGPAKNRWSGFLQGSDRTGLDSHTYFAFTAQLSDVNATRPCNAWAARSNQTMEGFGLSMSGEWSLALNDCGLYVNNVGWGQRYEGTWPNATRPDRRFPKVGSCDQWLDHRKWSDAQKKGFADTASASQDALINSFFWTWKIGNSLRQDFPPNPMWNYKLGLEAGYIRPDARTSTGRCAALASEYQVPLTTYEWSGTLASWQTGGAGAGNISQSQIDAVGPFPPATILGGAPNGQGSYNTQSLPQLAPTGSPLILKPIPIVMDSKTYSGGDGWFNNADKAGFFAPINGCTYLDPWSGVDAPAPAACNSSSTQSKQQSTANTSPSPLKT</sequence>
<reference evidence="1 2" key="3">
    <citation type="journal article" date="2022" name="Microbiol. Spectr.">
        <title>Folding features and dynamics of 3D genome architecture in plant fungal pathogens.</title>
        <authorList>
            <person name="Xia C."/>
        </authorList>
    </citation>
    <scope>NUCLEOTIDE SEQUENCE [LARGE SCALE GENOMIC DNA]</scope>
    <source>
        <strain evidence="1 2">93-210</strain>
    </source>
</reference>
<evidence type="ECO:0000313" key="1">
    <source>
        <dbReference type="EMBL" id="KAI7960885.1"/>
    </source>
</evidence>
<reference evidence="2" key="2">
    <citation type="journal article" date="2018" name="Mol. Plant Microbe Interact.">
        <title>Genome sequence resources for the wheat stripe rust pathogen (Puccinia striiformis f. sp. tritici) and the barley stripe rust pathogen (Puccinia striiformis f. sp. hordei).</title>
        <authorList>
            <person name="Xia C."/>
            <person name="Wang M."/>
            <person name="Yin C."/>
            <person name="Cornejo O.E."/>
            <person name="Hulbert S.H."/>
            <person name="Chen X."/>
        </authorList>
    </citation>
    <scope>NUCLEOTIDE SEQUENCE [LARGE SCALE GENOMIC DNA]</scope>
    <source>
        <strain evidence="2">93-210</strain>
    </source>
</reference>
<dbReference type="Proteomes" id="UP001060170">
    <property type="component" value="Chromosome 2"/>
</dbReference>
<organism evidence="1 2">
    <name type="scientific">Puccinia striiformis f. sp. tritici</name>
    <dbReference type="NCBI Taxonomy" id="168172"/>
    <lineage>
        <taxon>Eukaryota</taxon>
        <taxon>Fungi</taxon>
        <taxon>Dikarya</taxon>
        <taxon>Basidiomycota</taxon>
        <taxon>Pucciniomycotina</taxon>
        <taxon>Pucciniomycetes</taxon>
        <taxon>Pucciniales</taxon>
        <taxon>Pucciniaceae</taxon>
        <taxon>Puccinia</taxon>
    </lineage>
</organism>
<keyword evidence="2" id="KW-1185">Reference proteome</keyword>
<protein>
    <submittedName>
        <fullName evidence="1">Uncharacterized protein</fullName>
    </submittedName>
</protein>
<reference evidence="2" key="1">
    <citation type="journal article" date="2018" name="BMC Genomics">
        <title>Genomic insights into host adaptation between the wheat stripe rust pathogen (Puccinia striiformis f. sp. tritici) and the barley stripe rust pathogen (Puccinia striiformis f. sp. hordei).</title>
        <authorList>
            <person name="Xia C."/>
            <person name="Wang M."/>
            <person name="Yin C."/>
            <person name="Cornejo O.E."/>
            <person name="Hulbert S.H."/>
            <person name="Chen X."/>
        </authorList>
    </citation>
    <scope>NUCLEOTIDE SEQUENCE [LARGE SCALE GENOMIC DNA]</scope>
    <source>
        <strain evidence="2">93-210</strain>
    </source>
</reference>
<accession>A0ACC0ETC1</accession>